<dbReference type="GO" id="GO:0015288">
    <property type="term" value="F:porin activity"/>
    <property type="evidence" value="ECO:0007669"/>
    <property type="project" value="TreeGrafter"/>
</dbReference>
<dbReference type="InterPro" id="IPR003423">
    <property type="entry name" value="OMP_efflux"/>
</dbReference>
<reference evidence="9 10" key="1">
    <citation type="submission" date="2016-03" db="EMBL/GenBank/DDBJ databases">
        <authorList>
            <person name="Ploux O."/>
        </authorList>
    </citation>
    <scope>NUCLEOTIDE SEQUENCE [LARGE SCALE GENOMIC DNA]</scope>
    <source>
        <strain evidence="9 10">R0</strain>
    </source>
</reference>
<feature type="chain" id="PRO_5012452744" evidence="8">
    <location>
        <begin position="16"/>
        <end position="419"/>
    </location>
</feature>
<dbReference type="PANTHER" id="PTHR30026:SF20">
    <property type="entry name" value="OUTER MEMBRANE PROTEIN TOLC"/>
    <property type="match status" value="1"/>
</dbReference>
<gene>
    <name evidence="9" type="ORF">AZI86_02215</name>
</gene>
<dbReference type="AlphaFoldDB" id="A0A150WN52"/>
<dbReference type="Gene3D" id="1.20.1600.10">
    <property type="entry name" value="Outer membrane efflux proteins (OEP)"/>
    <property type="match status" value="1"/>
</dbReference>
<accession>A0A150WN52</accession>
<organism evidence="9 10">
    <name type="scientific">Bdellovibrio bacteriovorus</name>
    <dbReference type="NCBI Taxonomy" id="959"/>
    <lineage>
        <taxon>Bacteria</taxon>
        <taxon>Pseudomonadati</taxon>
        <taxon>Bdellovibrionota</taxon>
        <taxon>Bdellovibrionia</taxon>
        <taxon>Bdellovibrionales</taxon>
        <taxon>Pseudobdellovibrionaceae</taxon>
        <taxon>Bdellovibrio</taxon>
    </lineage>
</organism>
<evidence type="ECO:0000256" key="6">
    <source>
        <dbReference type="ARBA" id="ARBA00023136"/>
    </source>
</evidence>
<keyword evidence="8" id="KW-0732">Signal</keyword>
<evidence type="ECO:0000313" key="10">
    <source>
        <dbReference type="Proteomes" id="UP000075320"/>
    </source>
</evidence>
<keyword evidence="3" id="KW-0813">Transport</keyword>
<keyword evidence="6" id="KW-0472">Membrane</keyword>
<dbReference type="EMBL" id="LUKE01000001">
    <property type="protein sequence ID" value="KYG65911.1"/>
    <property type="molecule type" value="Genomic_DNA"/>
</dbReference>
<evidence type="ECO:0000256" key="1">
    <source>
        <dbReference type="ARBA" id="ARBA00004442"/>
    </source>
</evidence>
<dbReference type="Pfam" id="PF02321">
    <property type="entry name" value="OEP"/>
    <property type="match status" value="1"/>
</dbReference>
<proteinExistence type="inferred from homology"/>
<evidence type="ECO:0000313" key="9">
    <source>
        <dbReference type="EMBL" id="KYG65911.1"/>
    </source>
</evidence>
<sequence>MVFIIALFLSQSAHAIGLDQAVQSSLQKNEVVGQSKEQVVQVEELKKQATGSVLPTIALEGSYLIQPEVSDPIAAEFFPDRQTTANVSLNQPLFRGLREFAAIRRQNSLVAAQKQTFMVEVMALYQKVADSYMEVLSLEQDIRNIEAQRGIYQDRVKDLQARSRRGESSGNEAFQAQSTSAALDAEFQIQSGKLKTARENFAFLTGLPVDTKLDDVPENVVMTLQPLSDYLAKVEDRPDVKVKKQQTEASNEEVSFAKGAHWPTLDLTANYYLIRPEGFTEDLKWDVLLKMKLPLYEGGTTQSKVREAASKRAGADLALNEARRKAEAEIKSLHESLRLRADQIKYLKLSAELAEKNYKFLLRDSRRGLARSTDVQVGLTEYRGQKRAYDAARYQAQLERIRLDLASANIPSILTKELE</sequence>
<feature type="signal peptide" evidence="8">
    <location>
        <begin position="1"/>
        <end position="15"/>
    </location>
</feature>
<protein>
    <submittedName>
        <fullName evidence="9">Transporter</fullName>
    </submittedName>
</protein>
<evidence type="ECO:0000256" key="2">
    <source>
        <dbReference type="ARBA" id="ARBA00007613"/>
    </source>
</evidence>
<keyword evidence="7" id="KW-0998">Cell outer membrane</keyword>
<keyword evidence="10" id="KW-1185">Reference proteome</keyword>
<dbReference type="GO" id="GO:0009279">
    <property type="term" value="C:cell outer membrane"/>
    <property type="evidence" value="ECO:0007669"/>
    <property type="project" value="UniProtKB-SubCell"/>
</dbReference>
<evidence type="ECO:0000256" key="7">
    <source>
        <dbReference type="ARBA" id="ARBA00023237"/>
    </source>
</evidence>
<comment type="caution">
    <text evidence="9">The sequence shown here is derived from an EMBL/GenBank/DDBJ whole genome shotgun (WGS) entry which is preliminary data.</text>
</comment>
<evidence type="ECO:0000256" key="5">
    <source>
        <dbReference type="ARBA" id="ARBA00022692"/>
    </source>
</evidence>
<dbReference type="Proteomes" id="UP000075320">
    <property type="component" value="Unassembled WGS sequence"/>
</dbReference>
<evidence type="ECO:0000256" key="8">
    <source>
        <dbReference type="SAM" id="SignalP"/>
    </source>
</evidence>
<keyword evidence="4" id="KW-1134">Transmembrane beta strand</keyword>
<dbReference type="GO" id="GO:0015562">
    <property type="term" value="F:efflux transmembrane transporter activity"/>
    <property type="evidence" value="ECO:0007669"/>
    <property type="project" value="InterPro"/>
</dbReference>
<comment type="subcellular location">
    <subcellularLocation>
        <location evidence="1">Cell outer membrane</location>
    </subcellularLocation>
</comment>
<dbReference type="InterPro" id="IPR051906">
    <property type="entry name" value="TolC-like"/>
</dbReference>
<comment type="similarity">
    <text evidence="2">Belongs to the outer membrane factor (OMF) (TC 1.B.17) family.</text>
</comment>
<evidence type="ECO:0000256" key="4">
    <source>
        <dbReference type="ARBA" id="ARBA00022452"/>
    </source>
</evidence>
<dbReference type="PANTHER" id="PTHR30026">
    <property type="entry name" value="OUTER MEMBRANE PROTEIN TOLC"/>
    <property type="match status" value="1"/>
</dbReference>
<name>A0A150WN52_BDEBC</name>
<dbReference type="SUPFAM" id="SSF56954">
    <property type="entry name" value="Outer membrane efflux proteins (OEP)"/>
    <property type="match status" value="1"/>
</dbReference>
<dbReference type="RefSeq" id="WP_061833471.1">
    <property type="nucleotide sequence ID" value="NZ_LUKE01000001.1"/>
</dbReference>
<dbReference type="GO" id="GO:1990281">
    <property type="term" value="C:efflux pump complex"/>
    <property type="evidence" value="ECO:0007669"/>
    <property type="project" value="TreeGrafter"/>
</dbReference>
<dbReference type="OrthoDB" id="5288332at2"/>
<keyword evidence="5" id="KW-0812">Transmembrane</keyword>
<evidence type="ECO:0000256" key="3">
    <source>
        <dbReference type="ARBA" id="ARBA00022448"/>
    </source>
</evidence>